<evidence type="ECO:0000313" key="3">
    <source>
        <dbReference type="Proteomes" id="UP001148455"/>
    </source>
</evidence>
<feature type="domain" description="Polymerase beta nucleotidyltransferase" evidence="1">
    <location>
        <begin position="13"/>
        <end position="95"/>
    </location>
</feature>
<gene>
    <name evidence="2" type="ORF">O8D18_08130</name>
</gene>
<dbReference type="Pfam" id="PF18765">
    <property type="entry name" value="Polbeta"/>
    <property type="match status" value="1"/>
</dbReference>
<dbReference type="InterPro" id="IPR043519">
    <property type="entry name" value="NT_sf"/>
</dbReference>
<dbReference type="AlphaFoldDB" id="A0A414PEQ2"/>
<proteinExistence type="predicted"/>
<comment type="caution">
    <text evidence="2">The sequence shown here is derived from an EMBL/GenBank/DDBJ whole genome shotgun (WGS) entry which is preliminary data.</text>
</comment>
<dbReference type="Gene3D" id="3.30.460.10">
    <property type="entry name" value="Beta Polymerase, domain 2"/>
    <property type="match status" value="1"/>
</dbReference>
<dbReference type="EMBL" id="JAPZED010000007">
    <property type="protein sequence ID" value="MCZ7694009.1"/>
    <property type="molecule type" value="Genomic_DNA"/>
</dbReference>
<accession>A0A414PEQ2</accession>
<dbReference type="CDD" id="cd05403">
    <property type="entry name" value="NT_KNTase_like"/>
    <property type="match status" value="1"/>
</dbReference>
<dbReference type="Proteomes" id="UP001148455">
    <property type="component" value="Unassembled WGS sequence"/>
</dbReference>
<protein>
    <submittedName>
        <fullName evidence="2">Nucleotidyltransferase domain-containing protein</fullName>
    </submittedName>
</protein>
<name>A0A414PEQ2_MEDGN</name>
<reference evidence="2" key="1">
    <citation type="submission" date="2022-12" db="EMBL/GenBank/DDBJ databases">
        <title>Genome of R. gnavus strain RSHDN_123.</title>
        <authorList>
            <person name="Abdugheni R."/>
        </authorList>
    </citation>
    <scope>NUCLEOTIDE SEQUENCE</scope>
    <source>
        <strain evidence="2">RSHDN_123</strain>
    </source>
</reference>
<dbReference type="SUPFAM" id="SSF81301">
    <property type="entry name" value="Nucleotidyltransferase"/>
    <property type="match status" value="1"/>
</dbReference>
<dbReference type="InterPro" id="IPR041633">
    <property type="entry name" value="Polbeta"/>
</dbReference>
<organism evidence="2 3">
    <name type="scientific">Mediterraneibacter gnavus</name>
    <name type="common">Ruminococcus gnavus</name>
    <dbReference type="NCBI Taxonomy" id="33038"/>
    <lineage>
        <taxon>Bacteria</taxon>
        <taxon>Bacillati</taxon>
        <taxon>Bacillota</taxon>
        <taxon>Clostridia</taxon>
        <taxon>Lachnospirales</taxon>
        <taxon>Lachnospiraceae</taxon>
        <taxon>Mediterraneibacter</taxon>
    </lineage>
</organism>
<evidence type="ECO:0000313" key="2">
    <source>
        <dbReference type="EMBL" id="MCZ7694009.1"/>
    </source>
</evidence>
<dbReference type="RefSeq" id="WP_118051762.1">
    <property type="nucleotide sequence ID" value="NZ_CACRUK010000015.1"/>
</dbReference>
<evidence type="ECO:0000259" key="1">
    <source>
        <dbReference type="Pfam" id="PF18765"/>
    </source>
</evidence>
<sequence length="97" mass="11154">MEETGIKPLVIQEICDFARMYHVKKVILFGSRARGDFKAKSDIDLAVQGGDFVRFMLDVHEETSTLLSFDIINLDEEIQSELRESIEKEGKIVYEEV</sequence>